<dbReference type="InterPro" id="IPR007034">
    <property type="entry name" value="BMS1_TSR1_C"/>
</dbReference>
<feature type="domain" description="Ribosome biogenesis protein BMS1/TSR1 C-terminal" evidence="4">
    <location>
        <begin position="514"/>
        <end position="798"/>
    </location>
</feature>
<feature type="compositionally biased region" description="Acidic residues" evidence="3">
    <location>
        <begin position="464"/>
        <end position="492"/>
    </location>
</feature>
<dbReference type="GO" id="GO:0000479">
    <property type="term" value="P:endonucleolytic cleavage of tricistronic rRNA transcript (SSU-rRNA, 5.8S rRNA, LSU-rRNA)"/>
    <property type="evidence" value="ECO:0007669"/>
    <property type="project" value="TreeGrafter"/>
</dbReference>
<proteinExistence type="predicted"/>
<reference evidence="5 6" key="1">
    <citation type="submission" date="2015-12" db="EMBL/GenBank/DDBJ databases">
        <title>The genome of Folsomia candida.</title>
        <authorList>
            <person name="Faddeeva A."/>
            <person name="Derks M.F."/>
            <person name="Anvar Y."/>
            <person name="Smit S."/>
            <person name="Van Straalen N."/>
            <person name="Roelofs D."/>
        </authorList>
    </citation>
    <scope>NUCLEOTIDE SEQUENCE [LARGE SCALE GENOMIC DNA]</scope>
    <source>
        <strain evidence="5 6">VU population</strain>
        <tissue evidence="5">Whole body</tissue>
    </source>
</reference>
<dbReference type="GO" id="GO:0003924">
    <property type="term" value="F:GTPase activity"/>
    <property type="evidence" value="ECO:0007669"/>
    <property type="project" value="TreeGrafter"/>
</dbReference>
<dbReference type="Pfam" id="PF22298">
    <property type="entry name" value="Tsr1_G-like"/>
    <property type="match status" value="1"/>
</dbReference>
<name>A0A226F2F0_FOLCA</name>
<dbReference type="OrthoDB" id="119302at2759"/>
<keyword evidence="6" id="KW-1185">Reference proteome</keyword>
<dbReference type="GO" id="GO:0030688">
    <property type="term" value="C:preribosome, small subunit precursor"/>
    <property type="evidence" value="ECO:0007669"/>
    <property type="project" value="TreeGrafter"/>
</dbReference>
<dbReference type="Proteomes" id="UP000198287">
    <property type="component" value="Unassembled WGS sequence"/>
</dbReference>
<evidence type="ECO:0000259" key="4">
    <source>
        <dbReference type="SMART" id="SM01362"/>
    </source>
</evidence>
<gene>
    <name evidence="5" type="ORF">Fcan01_03828</name>
</gene>
<dbReference type="AlphaFoldDB" id="A0A226F2F0"/>
<comment type="function">
    <text evidence="1">Required during maturation of the 40S ribosomal subunit in the nucleolus.</text>
</comment>
<evidence type="ECO:0000256" key="2">
    <source>
        <dbReference type="ARBA" id="ARBA00040070"/>
    </source>
</evidence>
<evidence type="ECO:0000313" key="5">
    <source>
        <dbReference type="EMBL" id="OXA63969.1"/>
    </source>
</evidence>
<dbReference type="Pfam" id="PF04950">
    <property type="entry name" value="RIBIOP_C"/>
    <property type="match status" value="1"/>
</dbReference>
<protein>
    <recommendedName>
        <fullName evidence="2">Pre-rRNA-processing protein TSR1 homolog</fullName>
    </recommendedName>
</protein>
<evidence type="ECO:0000256" key="3">
    <source>
        <dbReference type="SAM" id="MobiDB-lite"/>
    </source>
</evidence>
<dbReference type="GO" id="GO:0034511">
    <property type="term" value="F:U3 snoRNA binding"/>
    <property type="evidence" value="ECO:0007669"/>
    <property type="project" value="TreeGrafter"/>
</dbReference>
<dbReference type="PANTHER" id="PTHR12858:SF1">
    <property type="entry name" value="PRE-RRNA-PROCESSING PROTEIN TSR1 HOMOLOG"/>
    <property type="match status" value="1"/>
</dbReference>
<feature type="compositionally biased region" description="Basic residues" evidence="3">
    <location>
        <begin position="22"/>
        <end position="34"/>
    </location>
</feature>
<dbReference type="PANTHER" id="PTHR12858">
    <property type="entry name" value="RIBOSOME BIOGENESIS PROTEIN"/>
    <property type="match status" value="1"/>
</dbReference>
<dbReference type="GO" id="GO:0000462">
    <property type="term" value="P:maturation of SSU-rRNA from tricistronic rRNA transcript (SSU-rRNA, 5.8S rRNA, LSU-rRNA)"/>
    <property type="evidence" value="ECO:0007669"/>
    <property type="project" value="TreeGrafter"/>
</dbReference>
<dbReference type="STRING" id="158441.A0A226F2F0"/>
<dbReference type="EMBL" id="LNIX01000001">
    <property type="protein sequence ID" value="OXA63969.1"/>
    <property type="molecule type" value="Genomic_DNA"/>
</dbReference>
<dbReference type="InterPro" id="IPR039761">
    <property type="entry name" value="Bms1/Tsr1"/>
</dbReference>
<dbReference type="GO" id="GO:0005525">
    <property type="term" value="F:GTP binding"/>
    <property type="evidence" value="ECO:0007669"/>
    <property type="project" value="TreeGrafter"/>
</dbReference>
<feature type="region of interest" description="Disordered" evidence="3">
    <location>
        <begin position="367"/>
        <end position="450"/>
    </location>
</feature>
<dbReference type="SMART" id="SM01362">
    <property type="entry name" value="DUF663"/>
    <property type="match status" value="1"/>
</dbReference>
<sequence length="820" mass="91642">MGRVRNSGSSGAGHRAGPLKQANKKHKTGRHRSKGTLDTETRGRVPSMDSISKRSKGMTSRAERKKQAAVERMKKMAETVEKKKAVGGMRGAPICVALIPLSATTNVDFMLKFILSNVKGFGTVVGQSAEGAATHVKLSNGKNIMLVKPPSNDIWAVLDTLKQSDISLFLMPILDEISPEGLTLLKTAKEQGLPTPFLAVSSSFTKQEERSFLKSIQKLVPTDKIFPLLNPGQISNLLRMISVSKLTIPRPWGLRSSLFIENCVPYHAIDQAVLHPNYVAAAPEDGHLNLLQVTGVIRRKNLNPYKPVLISGGGAFQILRVDVTPMKIPTEFISAEQLEHDGGEVAASGLPPRFFYDPLAVPQEEVDTVENNDDEMRDDDMSDIDALSDNDYPSEDDDDDDDDDDEDDSQSQMSMDVESESGAGVGTSKKKKKKAQTKQGLPKGTSEYQADWLVNSDGEADQDIIGSDEELENDEEESEGDDYDDNQEMDWEEEKRQVQIRKDAKTEAEFPDWVDTPLETLAKVRFQKYRGLQSFKNSSWDVNENLPKEYGKIVQFQNYKHVYKVVLGKKVADDGPGYIPIGQRVTIILKPLDEHSSKMVGTIGSSKPVSLVSLLRHEMKMSVLNFQLNLSDVLKNKEELIFQVGYQRFSAKPVLSEVSPGNKHRMIRYGQVNQSCMATVFAPIVFPPASVIVFKMAKGELIPVANGHLFSVDPARLVIKRVLLSGHPFKVSNKNAVVRFMFFNREDIDWFKPVELKTRYGRRGHIKEPLGTHGHMKCSFDGQMKSQDTVLMPLYKRVFPKWNYEPFVPAFTIFDSYQKS</sequence>
<feature type="compositionally biased region" description="Low complexity" evidence="3">
    <location>
        <begin position="410"/>
        <end position="422"/>
    </location>
</feature>
<feature type="region of interest" description="Disordered" evidence="3">
    <location>
        <begin position="1"/>
        <end position="69"/>
    </location>
</feature>
<dbReference type="OMA" id="HQFMGLL"/>
<organism evidence="5 6">
    <name type="scientific">Folsomia candida</name>
    <name type="common">Springtail</name>
    <dbReference type="NCBI Taxonomy" id="158441"/>
    <lineage>
        <taxon>Eukaryota</taxon>
        <taxon>Metazoa</taxon>
        <taxon>Ecdysozoa</taxon>
        <taxon>Arthropoda</taxon>
        <taxon>Hexapoda</taxon>
        <taxon>Collembola</taxon>
        <taxon>Entomobryomorpha</taxon>
        <taxon>Isotomoidea</taxon>
        <taxon>Isotomidae</taxon>
        <taxon>Proisotominae</taxon>
        <taxon>Folsomia</taxon>
    </lineage>
</organism>
<feature type="region of interest" description="Disordered" evidence="3">
    <location>
        <begin position="464"/>
        <end position="493"/>
    </location>
</feature>
<accession>A0A226F2F0</accession>
<evidence type="ECO:0000313" key="6">
    <source>
        <dbReference type="Proteomes" id="UP000198287"/>
    </source>
</evidence>
<evidence type="ECO:0000256" key="1">
    <source>
        <dbReference type="ARBA" id="ARBA00037087"/>
    </source>
</evidence>
<comment type="caution">
    <text evidence="5">The sequence shown here is derived from an EMBL/GenBank/DDBJ whole genome shotgun (WGS) entry which is preliminary data.</text>
</comment>
<feature type="compositionally biased region" description="Acidic residues" evidence="3">
    <location>
        <begin position="367"/>
        <end position="409"/>
    </location>
</feature>